<proteinExistence type="predicted"/>
<dbReference type="Proteomes" id="UP001302676">
    <property type="component" value="Unassembled WGS sequence"/>
</dbReference>
<dbReference type="GeneID" id="87814863"/>
<reference evidence="1" key="2">
    <citation type="submission" date="2023-05" db="EMBL/GenBank/DDBJ databases">
        <authorList>
            <consortium name="Lawrence Berkeley National Laboratory"/>
            <person name="Steindorff A."/>
            <person name="Hensen N."/>
            <person name="Bonometti L."/>
            <person name="Westerberg I."/>
            <person name="Brannstrom I.O."/>
            <person name="Guillou S."/>
            <person name="Cros-Aarteil S."/>
            <person name="Calhoun S."/>
            <person name="Haridas S."/>
            <person name="Kuo A."/>
            <person name="Mondo S."/>
            <person name="Pangilinan J."/>
            <person name="Riley R."/>
            <person name="Labutti K."/>
            <person name="Andreopoulos B."/>
            <person name="Lipzen A."/>
            <person name="Chen C."/>
            <person name="Yanf M."/>
            <person name="Daum C."/>
            <person name="Ng V."/>
            <person name="Clum A."/>
            <person name="Ohm R."/>
            <person name="Martin F."/>
            <person name="Silar P."/>
            <person name="Natvig D."/>
            <person name="Lalanne C."/>
            <person name="Gautier V."/>
            <person name="Ament-Velasquez S.L."/>
            <person name="Kruys A."/>
            <person name="Hutchinson M.I."/>
            <person name="Powell A.J."/>
            <person name="Barry K."/>
            <person name="Miller A.N."/>
            <person name="Grigoriev I.V."/>
            <person name="Debuchy R."/>
            <person name="Gladieux P."/>
            <person name="Thoren M.H."/>
            <person name="Johannesson H."/>
        </authorList>
    </citation>
    <scope>NUCLEOTIDE SEQUENCE</scope>
    <source>
        <strain evidence="1">CBS 141.50</strain>
    </source>
</reference>
<reference evidence="1" key="1">
    <citation type="journal article" date="2023" name="Mol. Phylogenet. Evol.">
        <title>Genome-scale phylogeny and comparative genomics of the fungal order Sordariales.</title>
        <authorList>
            <person name="Hensen N."/>
            <person name="Bonometti L."/>
            <person name="Westerberg I."/>
            <person name="Brannstrom I.O."/>
            <person name="Guillou S."/>
            <person name="Cros-Aarteil S."/>
            <person name="Calhoun S."/>
            <person name="Haridas S."/>
            <person name="Kuo A."/>
            <person name="Mondo S."/>
            <person name="Pangilinan J."/>
            <person name="Riley R."/>
            <person name="LaButti K."/>
            <person name="Andreopoulos B."/>
            <person name="Lipzen A."/>
            <person name="Chen C."/>
            <person name="Yan M."/>
            <person name="Daum C."/>
            <person name="Ng V."/>
            <person name="Clum A."/>
            <person name="Steindorff A."/>
            <person name="Ohm R.A."/>
            <person name="Martin F."/>
            <person name="Silar P."/>
            <person name="Natvig D.O."/>
            <person name="Lalanne C."/>
            <person name="Gautier V."/>
            <person name="Ament-Velasquez S.L."/>
            <person name="Kruys A."/>
            <person name="Hutchinson M.I."/>
            <person name="Powell A.J."/>
            <person name="Barry K."/>
            <person name="Miller A.N."/>
            <person name="Grigoriev I.V."/>
            <person name="Debuchy R."/>
            <person name="Gladieux P."/>
            <person name="Hiltunen Thoren M."/>
            <person name="Johannesson H."/>
        </authorList>
    </citation>
    <scope>NUCLEOTIDE SEQUENCE</scope>
    <source>
        <strain evidence="1">CBS 141.50</strain>
    </source>
</reference>
<feature type="non-terminal residue" evidence="1">
    <location>
        <position position="157"/>
    </location>
</feature>
<keyword evidence="2" id="KW-1185">Reference proteome</keyword>
<accession>A0AAN6UWN0</accession>
<evidence type="ECO:0000313" key="1">
    <source>
        <dbReference type="EMBL" id="KAK4140577.1"/>
    </source>
</evidence>
<protein>
    <submittedName>
        <fullName evidence="1">Uncharacterized protein</fullName>
    </submittedName>
</protein>
<dbReference type="RefSeq" id="XP_062633948.1">
    <property type="nucleotide sequence ID" value="XM_062778250.1"/>
</dbReference>
<dbReference type="EMBL" id="MU853628">
    <property type="protein sequence ID" value="KAK4140577.1"/>
    <property type="molecule type" value="Genomic_DNA"/>
</dbReference>
<gene>
    <name evidence="1" type="ORF">C8A04DRAFT_14826</name>
</gene>
<name>A0AAN6UWN0_9PEZI</name>
<dbReference type="AlphaFoldDB" id="A0AAN6UWN0"/>
<sequence length="157" mass="17846">MGSPQDSHNLAFAESDWVGIAGVPGGFRIEKEKKATWVRRFDVGVRPTWVQLGEYGKAFWDHIAVNDGTHFRTDETKSRIVATMCYPNGPSKGYTIFQSTIPRGEWRDRMLRDRHKKKEERTAPRWCWAAYTPTSAGAATKLEIHAEDGAAFLCERD</sequence>
<organism evidence="1 2">
    <name type="scientific">Dichotomopilus funicola</name>
    <dbReference type="NCBI Taxonomy" id="1934379"/>
    <lineage>
        <taxon>Eukaryota</taxon>
        <taxon>Fungi</taxon>
        <taxon>Dikarya</taxon>
        <taxon>Ascomycota</taxon>
        <taxon>Pezizomycotina</taxon>
        <taxon>Sordariomycetes</taxon>
        <taxon>Sordariomycetidae</taxon>
        <taxon>Sordariales</taxon>
        <taxon>Chaetomiaceae</taxon>
        <taxon>Dichotomopilus</taxon>
    </lineage>
</organism>
<evidence type="ECO:0000313" key="2">
    <source>
        <dbReference type="Proteomes" id="UP001302676"/>
    </source>
</evidence>
<comment type="caution">
    <text evidence="1">The sequence shown here is derived from an EMBL/GenBank/DDBJ whole genome shotgun (WGS) entry which is preliminary data.</text>
</comment>